<protein>
    <recommendedName>
        <fullName evidence="1">bis(5'-nucleosyl)-tetraphosphatase (symmetrical)</fullName>
        <ecNumber evidence="1">3.6.1.41</ecNumber>
    </recommendedName>
</protein>
<evidence type="ECO:0000256" key="2">
    <source>
        <dbReference type="ARBA" id="ARBA00022723"/>
    </source>
</evidence>
<name>A0A7I8DIS6_9BACL</name>
<dbReference type="SUPFAM" id="SSF109604">
    <property type="entry name" value="HD-domain/PDEase-like"/>
    <property type="match status" value="1"/>
</dbReference>
<dbReference type="GO" id="GO:0008803">
    <property type="term" value="F:bis(5'-nucleosyl)-tetraphosphatase (symmetrical) activity"/>
    <property type="evidence" value="ECO:0007669"/>
    <property type="project" value="UniProtKB-EC"/>
</dbReference>
<evidence type="ECO:0000259" key="7">
    <source>
        <dbReference type="SMART" id="SM00471"/>
    </source>
</evidence>
<organism evidence="8 9">
    <name type="scientific">Effusibacillus dendaii</name>
    <dbReference type="NCBI Taxonomy" id="2743772"/>
    <lineage>
        <taxon>Bacteria</taxon>
        <taxon>Bacillati</taxon>
        <taxon>Bacillota</taxon>
        <taxon>Bacilli</taxon>
        <taxon>Bacillales</taxon>
        <taxon>Alicyclobacillaceae</taxon>
        <taxon>Effusibacillus</taxon>
    </lineage>
</organism>
<evidence type="ECO:0000256" key="1">
    <source>
        <dbReference type="ARBA" id="ARBA00012506"/>
    </source>
</evidence>
<evidence type="ECO:0000256" key="4">
    <source>
        <dbReference type="ARBA" id="ARBA00022801"/>
    </source>
</evidence>
<sequence length="191" mass="21949">MTESEIREKVKSALKEKRFQHVEGVVETADRLARKYGVNPEQARLAAWIHDYCKEWSEEKLVQVAKELGIDDSYFEVTELLHGHIAAEIAPQEFGIVDPEVRNACRYHTSGRANMTLLEKVVYLADAIEPGRDYPAVEDIRKVAEEDLDKAVALSMDNTIEFLLKRRLPIFPLSVVARNDLWRKQKDSRGR</sequence>
<dbReference type="PANTHER" id="PTHR35795:SF1">
    <property type="entry name" value="BIS(5'-NUCLEOSYL)-TETRAPHOSPHATASE, SYMMETRICAL"/>
    <property type="match status" value="1"/>
</dbReference>
<dbReference type="SMART" id="SM00471">
    <property type="entry name" value="HDc"/>
    <property type="match status" value="1"/>
</dbReference>
<dbReference type="PANTHER" id="PTHR35795">
    <property type="entry name" value="SLR1885 PROTEIN"/>
    <property type="match status" value="1"/>
</dbReference>
<dbReference type="InterPro" id="IPR051094">
    <property type="entry name" value="Diverse_Catalytic_Enzymes"/>
</dbReference>
<reference evidence="8 9" key="1">
    <citation type="submission" date="2020-08" db="EMBL/GenBank/DDBJ databases">
        <title>Complete Genome Sequence of Effusibacillus dendaii Strain skT53, Isolated from Farmland soil.</title>
        <authorList>
            <person name="Konishi T."/>
            <person name="Kawasaki H."/>
        </authorList>
    </citation>
    <scope>NUCLEOTIDE SEQUENCE [LARGE SCALE GENOMIC DNA]</scope>
    <source>
        <strain evidence="9">skT53</strain>
    </source>
</reference>
<dbReference type="Proteomes" id="UP000593802">
    <property type="component" value="Chromosome"/>
</dbReference>
<evidence type="ECO:0000313" key="9">
    <source>
        <dbReference type="Proteomes" id="UP000593802"/>
    </source>
</evidence>
<evidence type="ECO:0000256" key="6">
    <source>
        <dbReference type="ARBA" id="ARBA00049417"/>
    </source>
</evidence>
<proteinExistence type="predicted"/>
<dbReference type="Gene3D" id="1.10.3210.10">
    <property type="entry name" value="Hypothetical protein af1432"/>
    <property type="match status" value="1"/>
</dbReference>
<dbReference type="KEGG" id="eff:skT53_35450"/>
<dbReference type="InterPro" id="IPR003607">
    <property type="entry name" value="HD/PDEase_dom"/>
</dbReference>
<keyword evidence="5" id="KW-0408">Iron</keyword>
<dbReference type="GO" id="GO:0046872">
    <property type="term" value="F:metal ion binding"/>
    <property type="evidence" value="ECO:0007669"/>
    <property type="project" value="UniProtKB-KW"/>
</dbReference>
<dbReference type="RefSeq" id="WP_200759147.1">
    <property type="nucleotide sequence ID" value="NZ_AP023366.1"/>
</dbReference>
<dbReference type="InterPro" id="IPR006674">
    <property type="entry name" value="HD_domain"/>
</dbReference>
<keyword evidence="2" id="KW-0479">Metal-binding</keyword>
<dbReference type="CDD" id="cd00077">
    <property type="entry name" value="HDc"/>
    <property type="match status" value="1"/>
</dbReference>
<evidence type="ECO:0000256" key="5">
    <source>
        <dbReference type="ARBA" id="ARBA00023004"/>
    </source>
</evidence>
<dbReference type="Pfam" id="PF01966">
    <property type="entry name" value="HD"/>
    <property type="match status" value="1"/>
</dbReference>
<evidence type="ECO:0000313" key="8">
    <source>
        <dbReference type="EMBL" id="BCJ88560.1"/>
    </source>
</evidence>
<dbReference type="NCBIfam" id="TIGR00488">
    <property type="entry name" value="bis(5'-nucleosyl)-tetraphosphatase (symmetrical) YqeK"/>
    <property type="match status" value="1"/>
</dbReference>
<dbReference type="EC" id="3.6.1.41" evidence="1"/>
<gene>
    <name evidence="8" type="ORF">skT53_35450</name>
</gene>
<evidence type="ECO:0000256" key="3">
    <source>
        <dbReference type="ARBA" id="ARBA00022741"/>
    </source>
</evidence>
<keyword evidence="9" id="KW-1185">Reference proteome</keyword>
<dbReference type="InterPro" id="IPR005249">
    <property type="entry name" value="YqeK"/>
</dbReference>
<keyword evidence="3" id="KW-0547">Nucleotide-binding</keyword>
<accession>A0A7I8DIS6</accession>
<dbReference type="AlphaFoldDB" id="A0A7I8DIS6"/>
<dbReference type="EMBL" id="AP023366">
    <property type="protein sequence ID" value="BCJ88560.1"/>
    <property type="molecule type" value="Genomic_DNA"/>
</dbReference>
<dbReference type="GO" id="GO:0000166">
    <property type="term" value="F:nucleotide binding"/>
    <property type="evidence" value="ECO:0007669"/>
    <property type="project" value="UniProtKB-KW"/>
</dbReference>
<feature type="domain" description="HD/PDEase" evidence="7">
    <location>
        <begin position="14"/>
        <end position="140"/>
    </location>
</feature>
<comment type="catalytic activity">
    <reaction evidence="6">
        <text>P(1),P(4)-bis(5'-adenosyl) tetraphosphate + H2O = 2 ADP + 2 H(+)</text>
        <dbReference type="Rhea" id="RHEA:24252"/>
        <dbReference type="ChEBI" id="CHEBI:15377"/>
        <dbReference type="ChEBI" id="CHEBI:15378"/>
        <dbReference type="ChEBI" id="CHEBI:58141"/>
        <dbReference type="ChEBI" id="CHEBI:456216"/>
        <dbReference type="EC" id="3.6.1.41"/>
    </reaction>
</comment>
<keyword evidence="4" id="KW-0378">Hydrolase</keyword>